<evidence type="ECO:0000313" key="2">
    <source>
        <dbReference type="Proteomes" id="UP001596001"/>
    </source>
</evidence>
<reference evidence="2" key="1">
    <citation type="journal article" date="2019" name="Int. J. Syst. Evol. Microbiol.">
        <title>The Global Catalogue of Microorganisms (GCM) 10K type strain sequencing project: providing services to taxonomists for standard genome sequencing and annotation.</title>
        <authorList>
            <consortium name="The Broad Institute Genomics Platform"/>
            <consortium name="The Broad Institute Genome Sequencing Center for Infectious Disease"/>
            <person name="Wu L."/>
            <person name="Ma J."/>
        </authorList>
    </citation>
    <scope>NUCLEOTIDE SEQUENCE [LARGE SCALE GENOMIC DNA]</scope>
    <source>
        <strain evidence="2">CCUG 49452</strain>
    </source>
</reference>
<sequence>MPTSSITPRPQPSWQRGLAVSAAILVLLAVFALYTQPSFMVLLADQVWSCF</sequence>
<dbReference type="RefSeq" id="WP_382434531.1">
    <property type="nucleotide sequence ID" value="NZ_JBHSHJ010000015.1"/>
</dbReference>
<organism evidence="1 2">
    <name type="scientific">Giesbergeria sinuosa</name>
    <dbReference type="NCBI Taxonomy" id="80883"/>
    <lineage>
        <taxon>Bacteria</taxon>
        <taxon>Pseudomonadati</taxon>
        <taxon>Pseudomonadota</taxon>
        <taxon>Betaproteobacteria</taxon>
        <taxon>Burkholderiales</taxon>
        <taxon>Comamonadaceae</taxon>
        <taxon>Giesbergeria</taxon>
    </lineage>
</organism>
<proteinExistence type="predicted"/>
<accession>A0ABV9QHJ8</accession>
<protein>
    <submittedName>
        <fullName evidence="1">Uncharacterized protein</fullName>
    </submittedName>
</protein>
<keyword evidence="2" id="KW-1185">Reference proteome</keyword>
<gene>
    <name evidence="1" type="ORF">ACFO6X_14815</name>
</gene>
<evidence type="ECO:0000313" key="1">
    <source>
        <dbReference type="EMBL" id="MFC4790254.1"/>
    </source>
</evidence>
<name>A0ABV9QHJ8_9BURK</name>
<dbReference type="EMBL" id="JBHSHJ010000015">
    <property type="protein sequence ID" value="MFC4790254.1"/>
    <property type="molecule type" value="Genomic_DNA"/>
</dbReference>
<comment type="caution">
    <text evidence="1">The sequence shown here is derived from an EMBL/GenBank/DDBJ whole genome shotgun (WGS) entry which is preliminary data.</text>
</comment>
<dbReference type="Proteomes" id="UP001596001">
    <property type="component" value="Unassembled WGS sequence"/>
</dbReference>